<feature type="chain" id="PRO_5020578058" evidence="1">
    <location>
        <begin position="18"/>
        <end position="327"/>
    </location>
</feature>
<accession>A0A4R6YRB7</accession>
<name>A0A4R6YRB7_9GAMM</name>
<dbReference type="Proteomes" id="UP000295293">
    <property type="component" value="Unassembled WGS sequence"/>
</dbReference>
<dbReference type="SUPFAM" id="SSF48371">
    <property type="entry name" value="ARM repeat"/>
    <property type="match status" value="1"/>
</dbReference>
<reference evidence="2 3" key="1">
    <citation type="submission" date="2019-03" db="EMBL/GenBank/DDBJ databases">
        <title>Genomic Encyclopedia of Type Strains, Phase IV (KMG-IV): sequencing the most valuable type-strain genomes for metagenomic binning, comparative biology and taxonomic classification.</title>
        <authorList>
            <person name="Goeker M."/>
        </authorList>
    </citation>
    <scope>NUCLEOTIDE SEQUENCE [LARGE SCALE GENOMIC DNA]</scope>
    <source>
        <strain evidence="2 3">DSM 21667</strain>
    </source>
</reference>
<dbReference type="Pfam" id="PF13646">
    <property type="entry name" value="HEAT_2"/>
    <property type="match status" value="1"/>
</dbReference>
<dbReference type="InterPro" id="IPR016024">
    <property type="entry name" value="ARM-type_fold"/>
</dbReference>
<feature type="signal peptide" evidence="1">
    <location>
        <begin position="1"/>
        <end position="17"/>
    </location>
</feature>
<proteinExistence type="predicted"/>
<protein>
    <submittedName>
        <fullName evidence="2">HEAT repeat protein</fullName>
    </submittedName>
</protein>
<keyword evidence="1" id="KW-0732">Signal</keyword>
<sequence>MRKFLAILLLWIPQANAADLASQIAGSDGWTSWQVSKVADAGEPCCYDLNRGGVDRIGCDLDGGNWSVSVGSRNSQAKPASTDQLTVYAHVSHGKVDKIRAYAATCPVNTRQVLRPLPAVAAADSVAWLERQVAGGSDAKHIGDETVMALAFHADSAAQQALLRLAAAGQPEKRRETALFWLGQARGAQGVAAVEGFARDDADEDIRRHALFVLSQAEEFDTYPKLLASARNDRAGEVRSQAMFWMAQMKDSRAGKDILGLLDKEQEADVREQAVFALSQLPDKAGDQALIEVLRGHYPRDVKQKALFWLGQSGSDEALAFLDQVLN</sequence>
<dbReference type="AlphaFoldDB" id="A0A4R6YRB7"/>
<evidence type="ECO:0000256" key="1">
    <source>
        <dbReference type="SAM" id="SignalP"/>
    </source>
</evidence>
<keyword evidence="3" id="KW-1185">Reference proteome</keyword>
<evidence type="ECO:0000313" key="3">
    <source>
        <dbReference type="Proteomes" id="UP000295293"/>
    </source>
</evidence>
<dbReference type="EMBL" id="SNZH01000013">
    <property type="protein sequence ID" value="TDR40419.1"/>
    <property type="molecule type" value="Genomic_DNA"/>
</dbReference>
<organism evidence="2 3">
    <name type="scientific">Tahibacter aquaticus</name>
    <dbReference type="NCBI Taxonomy" id="520092"/>
    <lineage>
        <taxon>Bacteria</taxon>
        <taxon>Pseudomonadati</taxon>
        <taxon>Pseudomonadota</taxon>
        <taxon>Gammaproteobacteria</taxon>
        <taxon>Lysobacterales</taxon>
        <taxon>Rhodanobacteraceae</taxon>
        <taxon>Tahibacter</taxon>
    </lineage>
</organism>
<gene>
    <name evidence="2" type="ORF">DFR29_113119</name>
</gene>
<dbReference type="InterPro" id="IPR004155">
    <property type="entry name" value="PBS_lyase_HEAT"/>
</dbReference>
<evidence type="ECO:0000313" key="2">
    <source>
        <dbReference type="EMBL" id="TDR40419.1"/>
    </source>
</evidence>
<dbReference type="OrthoDB" id="5953196at2"/>
<dbReference type="InterPro" id="IPR011989">
    <property type="entry name" value="ARM-like"/>
</dbReference>
<dbReference type="Gene3D" id="1.25.10.10">
    <property type="entry name" value="Leucine-rich Repeat Variant"/>
    <property type="match status" value="1"/>
</dbReference>
<dbReference type="SMART" id="SM00567">
    <property type="entry name" value="EZ_HEAT"/>
    <property type="match status" value="5"/>
</dbReference>
<comment type="caution">
    <text evidence="2">The sequence shown here is derived from an EMBL/GenBank/DDBJ whole genome shotgun (WGS) entry which is preliminary data.</text>
</comment>
<dbReference type="RefSeq" id="WP_133820368.1">
    <property type="nucleotide sequence ID" value="NZ_SNZH01000013.1"/>
</dbReference>